<proteinExistence type="predicted"/>
<dbReference type="Pfam" id="PF06609">
    <property type="entry name" value="TRI12"/>
    <property type="match status" value="1"/>
</dbReference>
<comment type="subcellular location">
    <subcellularLocation>
        <location evidence="1">Membrane</location>
        <topology evidence="1">Multi-pass membrane protein</topology>
    </subcellularLocation>
</comment>
<dbReference type="HOGENOM" id="CLU_000960_25_1_1"/>
<keyword evidence="3 7" id="KW-0812">Transmembrane</keyword>
<evidence type="ECO:0000313" key="9">
    <source>
        <dbReference type="Proteomes" id="UP000016922"/>
    </source>
</evidence>
<dbReference type="OMA" id="FIVYEWR"/>
<dbReference type="SUPFAM" id="SSF103473">
    <property type="entry name" value="MFS general substrate transporter"/>
    <property type="match status" value="1"/>
</dbReference>
<feature type="transmembrane region" description="Helical" evidence="7">
    <location>
        <begin position="414"/>
        <end position="434"/>
    </location>
</feature>
<evidence type="ECO:0000256" key="1">
    <source>
        <dbReference type="ARBA" id="ARBA00004141"/>
    </source>
</evidence>
<dbReference type="GO" id="GO:0005886">
    <property type="term" value="C:plasma membrane"/>
    <property type="evidence" value="ECO:0007669"/>
    <property type="project" value="TreeGrafter"/>
</dbReference>
<dbReference type="eggNOG" id="KOG0254">
    <property type="taxonomic scope" value="Eukaryota"/>
</dbReference>
<dbReference type="GeneID" id="19469027"/>
<feature type="transmembrane region" description="Helical" evidence="7">
    <location>
        <begin position="48"/>
        <end position="69"/>
    </location>
</feature>
<feature type="transmembrane region" description="Helical" evidence="7">
    <location>
        <begin position="350"/>
        <end position="376"/>
    </location>
</feature>
<protein>
    <submittedName>
        <fullName evidence="8">MFS general substrate transporter</fullName>
    </submittedName>
</protein>
<feature type="transmembrane region" description="Helical" evidence="7">
    <location>
        <begin position="248"/>
        <end position="267"/>
    </location>
</feature>
<evidence type="ECO:0000256" key="3">
    <source>
        <dbReference type="ARBA" id="ARBA00022692"/>
    </source>
</evidence>
<evidence type="ECO:0000256" key="2">
    <source>
        <dbReference type="ARBA" id="ARBA00022448"/>
    </source>
</evidence>
<accession>S3DQK5</accession>
<feature type="transmembrane region" description="Helical" evidence="7">
    <location>
        <begin position="279"/>
        <end position="296"/>
    </location>
</feature>
<dbReference type="InterPro" id="IPR036259">
    <property type="entry name" value="MFS_trans_sf"/>
</dbReference>
<keyword evidence="9" id="KW-1185">Reference proteome</keyword>
<dbReference type="Gene3D" id="1.20.1250.20">
    <property type="entry name" value="MFS general substrate transporter like domains"/>
    <property type="match status" value="1"/>
</dbReference>
<feature type="transmembrane region" description="Helical" evidence="7">
    <location>
        <begin position="89"/>
        <end position="108"/>
    </location>
</feature>
<feature type="transmembrane region" description="Helical" evidence="7">
    <location>
        <begin position="317"/>
        <end position="338"/>
    </location>
</feature>
<feature type="transmembrane region" description="Helical" evidence="7">
    <location>
        <begin position="536"/>
        <end position="555"/>
    </location>
</feature>
<evidence type="ECO:0000256" key="6">
    <source>
        <dbReference type="SAM" id="MobiDB-lite"/>
    </source>
</evidence>
<dbReference type="EMBL" id="KE145356">
    <property type="protein sequence ID" value="EPE34286.1"/>
    <property type="molecule type" value="Genomic_DNA"/>
</dbReference>
<organism evidence="8 9">
    <name type="scientific">Glarea lozoyensis (strain ATCC 20868 / MF5171)</name>
    <dbReference type="NCBI Taxonomy" id="1116229"/>
    <lineage>
        <taxon>Eukaryota</taxon>
        <taxon>Fungi</taxon>
        <taxon>Dikarya</taxon>
        <taxon>Ascomycota</taxon>
        <taxon>Pezizomycotina</taxon>
        <taxon>Leotiomycetes</taxon>
        <taxon>Helotiales</taxon>
        <taxon>Helotiaceae</taxon>
        <taxon>Glarea</taxon>
    </lineage>
</organism>
<keyword evidence="2" id="KW-0813">Transport</keyword>
<dbReference type="CDD" id="cd06179">
    <property type="entry name" value="MFS_TRI12_like"/>
    <property type="match status" value="1"/>
</dbReference>
<name>S3DQK5_GLAL2</name>
<feature type="transmembrane region" description="Helical" evidence="7">
    <location>
        <begin position="446"/>
        <end position="469"/>
    </location>
</feature>
<evidence type="ECO:0000256" key="4">
    <source>
        <dbReference type="ARBA" id="ARBA00022989"/>
    </source>
</evidence>
<feature type="region of interest" description="Disordered" evidence="6">
    <location>
        <begin position="1"/>
        <end position="23"/>
    </location>
</feature>
<dbReference type="Proteomes" id="UP000016922">
    <property type="component" value="Unassembled WGS sequence"/>
</dbReference>
<feature type="transmembrane region" description="Helical" evidence="7">
    <location>
        <begin position="207"/>
        <end position="227"/>
    </location>
</feature>
<feature type="transmembrane region" description="Helical" evidence="7">
    <location>
        <begin position="140"/>
        <end position="160"/>
    </location>
</feature>
<dbReference type="InterPro" id="IPR053791">
    <property type="entry name" value="MFS_Tri12-like"/>
</dbReference>
<dbReference type="AlphaFoldDB" id="S3DQK5"/>
<dbReference type="GO" id="GO:0022857">
    <property type="term" value="F:transmembrane transporter activity"/>
    <property type="evidence" value="ECO:0007669"/>
    <property type="project" value="InterPro"/>
</dbReference>
<feature type="transmembrane region" description="Helical" evidence="7">
    <location>
        <begin position="115"/>
        <end position="134"/>
    </location>
</feature>
<evidence type="ECO:0000256" key="5">
    <source>
        <dbReference type="ARBA" id="ARBA00023136"/>
    </source>
</evidence>
<sequence length="578" mass="62171">MSEAFKTDAPASGNTSVNPSEKGHSIVNHTVTEEEFERVHTPHLHAKTFLAVFAVCLIYIAQTFTLVGAGAQGQIIAGHFHKPQDVTWIATPITIMTVVLCPIFAQASDYWGRKWFLVIPSLFGSVGAVVVSRASSMSMIIAGFTLIGVSFGAQSLLHTVASEVLPRRWRSWGQAAVMISNGVGLISGLLVGGQLNRHGEPNGFRNHFYIAMALYFVSAVITTFTYKPIPSKLQLEYTFGQKMARLDWIGYGLMASSLVLFCLGLSWSQNPFSWSNAHVSAPFAIGLALALVLVAYETKFKKDGMFHHSLFSGNRNFTIALICVFCEGIAFFAANIYFAFQISVLYEKDFLIVGLRFAIAFMSTMVTSVFIGLYCAITKKVRWATVFAFLIFAVFFSCMATTNKDTSKAAWGYPVLMGAGLGMTLITLVTVAQLSTPPEQISIASGLLISIRSLGGTIGIAIYNAVFIAGTRNMGMNVGNAAAKAGLPPTSIPAFVTNLLGQNTTGLGAVPGVSPTIIGAGAGALLDTYTTGFRNVWVSAIGFIVLAAIAACFLFDPSEEFNNLIDAPVEKKEEIYSD</sequence>
<dbReference type="RefSeq" id="XP_008078221.1">
    <property type="nucleotide sequence ID" value="XM_008080030.1"/>
</dbReference>
<dbReference type="InterPro" id="IPR010573">
    <property type="entry name" value="MFS_Str1/Tri12-like"/>
</dbReference>
<feature type="transmembrane region" description="Helical" evidence="7">
    <location>
        <begin position="172"/>
        <end position="195"/>
    </location>
</feature>
<gene>
    <name evidence="8" type="ORF">GLAREA_09980</name>
</gene>
<evidence type="ECO:0000313" key="8">
    <source>
        <dbReference type="EMBL" id="EPE34286.1"/>
    </source>
</evidence>
<evidence type="ECO:0000256" key="7">
    <source>
        <dbReference type="SAM" id="Phobius"/>
    </source>
</evidence>
<dbReference type="PANTHER" id="PTHR23501">
    <property type="entry name" value="MAJOR FACILITATOR SUPERFAMILY"/>
    <property type="match status" value="1"/>
</dbReference>
<keyword evidence="5 7" id="KW-0472">Membrane</keyword>
<keyword evidence="4 7" id="KW-1133">Transmembrane helix</keyword>
<reference evidence="8 9" key="1">
    <citation type="journal article" date="2013" name="BMC Genomics">
        <title>Genomics-driven discovery of the pneumocandin biosynthetic gene cluster in the fungus Glarea lozoyensis.</title>
        <authorList>
            <person name="Chen L."/>
            <person name="Yue Q."/>
            <person name="Zhang X."/>
            <person name="Xiang M."/>
            <person name="Wang C."/>
            <person name="Li S."/>
            <person name="Che Y."/>
            <person name="Ortiz-Lopez F.J."/>
            <person name="Bills G.F."/>
            <person name="Liu X."/>
            <person name="An Z."/>
        </authorList>
    </citation>
    <scope>NUCLEOTIDE SEQUENCE [LARGE SCALE GENOMIC DNA]</scope>
    <source>
        <strain evidence="9">ATCC 20868 / MF5171</strain>
    </source>
</reference>
<dbReference type="PANTHER" id="PTHR23501:SF195">
    <property type="entry name" value="PEP5"/>
    <property type="match status" value="1"/>
</dbReference>
<dbReference type="KEGG" id="glz:GLAREA_09980"/>
<dbReference type="OrthoDB" id="4161376at2759"/>
<feature type="transmembrane region" description="Helical" evidence="7">
    <location>
        <begin position="383"/>
        <end position="402"/>
    </location>
</feature>